<evidence type="ECO:0000256" key="1">
    <source>
        <dbReference type="SAM" id="MobiDB-lite"/>
    </source>
</evidence>
<dbReference type="Pfam" id="PF00498">
    <property type="entry name" value="FHA"/>
    <property type="match status" value="1"/>
</dbReference>
<dbReference type="SUPFAM" id="SSF49879">
    <property type="entry name" value="SMAD/FHA domain"/>
    <property type="match status" value="1"/>
</dbReference>
<evidence type="ECO:0000313" key="3">
    <source>
        <dbReference type="EMBL" id="KAG2208433.1"/>
    </source>
</evidence>
<dbReference type="InterPro" id="IPR000253">
    <property type="entry name" value="FHA_dom"/>
</dbReference>
<dbReference type="Proteomes" id="UP000650833">
    <property type="component" value="Unassembled WGS sequence"/>
</dbReference>
<dbReference type="EMBL" id="JAEPRC010000112">
    <property type="protein sequence ID" value="KAG2208433.1"/>
    <property type="molecule type" value="Genomic_DNA"/>
</dbReference>
<comment type="caution">
    <text evidence="3">The sequence shown here is derived from an EMBL/GenBank/DDBJ whole genome shotgun (WGS) entry which is preliminary data.</text>
</comment>
<dbReference type="CDD" id="cd22699">
    <property type="entry name" value="FHA_PLM2-like"/>
    <property type="match status" value="1"/>
</dbReference>
<dbReference type="OrthoDB" id="5348546at2759"/>
<feature type="compositionally biased region" description="Basic and acidic residues" evidence="1">
    <location>
        <begin position="330"/>
        <end position="354"/>
    </location>
</feature>
<proteinExistence type="predicted"/>
<feature type="domain" description="FHA" evidence="2">
    <location>
        <begin position="57"/>
        <end position="109"/>
    </location>
</feature>
<evidence type="ECO:0000259" key="2">
    <source>
        <dbReference type="PROSITE" id="PS50006"/>
    </source>
</evidence>
<dbReference type="AlphaFoldDB" id="A0A8H7V9K3"/>
<gene>
    <name evidence="3" type="ORF">INT46_009634</name>
</gene>
<evidence type="ECO:0000313" key="4">
    <source>
        <dbReference type="Proteomes" id="UP000650833"/>
    </source>
</evidence>
<organism evidence="3 4">
    <name type="scientific">Mucor plumbeus</name>
    <dbReference type="NCBI Taxonomy" id="97098"/>
    <lineage>
        <taxon>Eukaryota</taxon>
        <taxon>Fungi</taxon>
        <taxon>Fungi incertae sedis</taxon>
        <taxon>Mucoromycota</taxon>
        <taxon>Mucoromycotina</taxon>
        <taxon>Mucoromycetes</taxon>
        <taxon>Mucorales</taxon>
        <taxon>Mucorineae</taxon>
        <taxon>Mucoraceae</taxon>
        <taxon>Mucor</taxon>
    </lineage>
</organism>
<protein>
    <recommendedName>
        <fullName evidence="2">FHA domain-containing protein</fullName>
    </recommendedName>
</protein>
<name>A0A8H7V9K3_9FUNG</name>
<feature type="region of interest" description="Disordered" evidence="1">
    <location>
        <begin position="373"/>
        <end position="434"/>
    </location>
</feature>
<dbReference type="PROSITE" id="PS50006">
    <property type="entry name" value="FHA_DOMAIN"/>
    <property type="match status" value="1"/>
</dbReference>
<sequence>MSEGISLLKANHVDKKLNLFQAQTTHFQIDPSLAMRCHESSPDAVPVILRGSKTCKTTIGRGHDATIKIGKANKRVSREHVVIEHKPQINGFELTILSPNGALIDRIIFVEGEHVPVVEGTMIEIVGTKIIFQVPDENQLVEAEDMEDVIETPTEATIPTIPTITTTAAGLSIVTAAEIKKEEKEKVDKKKKNNKKKKSKEMIIPMMNTEHENTAISTINSTTTTTATTTTTTIGKKSNSNHTKSTIDHIIKSTASKLKETARNIIKKPMTLEDEVIQALVYTRKSTMTCTDITKRLQEGSQNVENVYKALTSSTLIGCVKRLGKTADGSPKEDLFYYKPELDPDQERQKRYSDVGRSARKCTMKDTQYFFRIPPKLPNHKSTKSRKREPTTNSNNKKLKQPTAEGEDEDDDDTKSTSSGDVSDMEVYELFKDV</sequence>
<dbReference type="InterPro" id="IPR008984">
    <property type="entry name" value="SMAD_FHA_dom_sf"/>
</dbReference>
<keyword evidence="4" id="KW-1185">Reference proteome</keyword>
<reference evidence="3" key="1">
    <citation type="submission" date="2020-12" db="EMBL/GenBank/DDBJ databases">
        <title>Metabolic potential, ecology and presence of endohyphal bacteria is reflected in genomic diversity of Mucoromycotina.</title>
        <authorList>
            <person name="Muszewska A."/>
            <person name="Okrasinska A."/>
            <person name="Steczkiewicz K."/>
            <person name="Drgas O."/>
            <person name="Orlowska M."/>
            <person name="Perlinska-Lenart U."/>
            <person name="Aleksandrzak-Piekarczyk T."/>
            <person name="Szatraj K."/>
            <person name="Zielenkiewicz U."/>
            <person name="Pilsyk S."/>
            <person name="Malc E."/>
            <person name="Mieczkowski P."/>
            <person name="Kruszewska J.S."/>
            <person name="Biernat P."/>
            <person name="Pawlowska J."/>
        </authorList>
    </citation>
    <scope>NUCLEOTIDE SEQUENCE</scope>
    <source>
        <strain evidence="3">CBS 226.32</strain>
    </source>
</reference>
<feature type="region of interest" description="Disordered" evidence="1">
    <location>
        <begin position="330"/>
        <end position="358"/>
    </location>
</feature>
<dbReference type="Gene3D" id="2.60.200.20">
    <property type="match status" value="1"/>
</dbReference>
<feature type="compositionally biased region" description="Basic residues" evidence="1">
    <location>
        <begin position="378"/>
        <end position="387"/>
    </location>
</feature>
<accession>A0A8H7V9K3</accession>